<evidence type="ECO:0000256" key="10">
    <source>
        <dbReference type="PROSITE-ProRule" id="PRU00042"/>
    </source>
</evidence>
<dbReference type="PROSITE" id="PS51805">
    <property type="entry name" value="EPHD"/>
    <property type="match status" value="1"/>
</dbReference>
<dbReference type="InterPro" id="IPR018359">
    <property type="entry name" value="Bromodomain_CS"/>
</dbReference>
<dbReference type="InterPro" id="IPR034732">
    <property type="entry name" value="EPHD"/>
</dbReference>
<evidence type="ECO:0000256" key="2">
    <source>
        <dbReference type="ARBA" id="ARBA00022553"/>
    </source>
</evidence>
<dbReference type="PROSITE" id="PS01359">
    <property type="entry name" value="ZF_PHD_1"/>
    <property type="match status" value="1"/>
</dbReference>
<dbReference type="Pfam" id="PF13831">
    <property type="entry name" value="PHD_2"/>
    <property type="match status" value="1"/>
</dbReference>
<keyword evidence="7 9" id="KW-0103">Bromodomain</keyword>
<dbReference type="InterPro" id="IPR013083">
    <property type="entry name" value="Znf_RING/FYVE/PHD"/>
</dbReference>
<evidence type="ECO:0000256" key="4">
    <source>
        <dbReference type="ARBA" id="ARBA00022737"/>
    </source>
</evidence>
<evidence type="ECO:0000313" key="16">
    <source>
        <dbReference type="EMBL" id="SZF06464.1"/>
    </source>
</evidence>
<evidence type="ECO:0000259" key="14">
    <source>
        <dbReference type="PROSITE" id="PS50157"/>
    </source>
</evidence>
<feature type="compositionally biased region" description="Basic residues" evidence="11">
    <location>
        <begin position="144"/>
        <end position="154"/>
    </location>
</feature>
<dbReference type="PROSITE" id="PS50157">
    <property type="entry name" value="ZINC_FINGER_C2H2_2"/>
    <property type="match status" value="1"/>
</dbReference>
<dbReference type="PROSITE" id="PS00633">
    <property type="entry name" value="BROMODOMAIN_1"/>
    <property type="match status" value="1"/>
</dbReference>
<feature type="region of interest" description="Disordered" evidence="11">
    <location>
        <begin position="55"/>
        <end position="95"/>
    </location>
</feature>
<dbReference type="InterPro" id="IPR050701">
    <property type="entry name" value="Histone_Mod_Regulator"/>
</dbReference>
<feature type="compositionally biased region" description="Low complexity" evidence="11">
    <location>
        <begin position="70"/>
        <end position="82"/>
    </location>
</feature>
<dbReference type="PANTHER" id="PTHR13793">
    <property type="entry name" value="PHD FINGER PROTEINS"/>
    <property type="match status" value="1"/>
</dbReference>
<feature type="region of interest" description="Disordered" evidence="11">
    <location>
        <begin position="739"/>
        <end position="782"/>
    </location>
</feature>
<feature type="compositionally biased region" description="Low complexity" evidence="11">
    <location>
        <begin position="160"/>
        <end position="175"/>
    </location>
</feature>
<dbReference type="PROSITE" id="PS50014">
    <property type="entry name" value="BROMODOMAIN_2"/>
    <property type="match status" value="1"/>
</dbReference>
<evidence type="ECO:0000256" key="11">
    <source>
        <dbReference type="SAM" id="MobiDB-lite"/>
    </source>
</evidence>
<dbReference type="FunFam" id="3.30.40.10:FF:000008">
    <property type="entry name" value="Bromodomain containing 1, isoform CRA_a"/>
    <property type="match status" value="1"/>
</dbReference>
<dbReference type="AlphaFoldDB" id="A0A3B0QQD7"/>
<dbReference type="Gene3D" id="3.30.40.10">
    <property type="entry name" value="Zinc/RING finger domain, C3HC4 (zinc finger)"/>
    <property type="match status" value="2"/>
</dbReference>
<dbReference type="InterPro" id="IPR001965">
    <property type="entry name" value="Znf_PHD"/>
</dbReference>
<dbReference type="Gene3D" id="1.20.920.10">
    <property type="entry name" value="Bromodomain-like"/>
    <property type="match status" value="1"/>
</dbReference>
<evidence type="ECO:0000256" key="7">
    <source>
        <dbReference type="ARBA" id="ARBA00023117"/>
    </source>
</evidence>
<evidence type="ECO:0000256" key="3">
    <source>
        <dbReference type="ARBA" id="ARBA00022723"/>
    </source>
</evidence>
<keyword evidence="6" id="KW-0862">Zinc</keyword>
<sequence>MPSTNISLYLESIRTSKAPYYCPFQNCGKSFRKIDAIKMHLNTIDHAEISPTFSSTGRRITPTPVAVMNSTPTSSSSAAATTNDKRSSTKLNQNNDDKKLQMIQFKYRTQLVTIPAKTEMKIKIIPIPKIENADISNSDETKKYKNRKKNKSIHRSTAVPPSSLSSSPIKLPEPSYRLLNQSDNDYKEPTDSLAPYNRFLDDSIDEEDQMKIEYDMDEEDAIWLEMINKKRREDRLLDVNIETFELIMDRFEKESFFQSQNCGTDISSAIDEDAVCSICFDGECHNSNAILFCDMCNIAVHQECYGVPYIPEGLWLCRRCLRSPSTAVDCVLCPNKGGAFKHTDDNRWAHVICALWIPEVGFANNVFLEPVDSIAAIPSARWKLLCSICHQRNVGACIQCYKSNCYVAFHVTCAVQAGLYMKILPVNEVTKQGNTIVTIKKFAYCLNHAPVSKNGCSNGLYLSGDEDSRSETFNSYNNGKKNKSKKLSTINDKRTSTSIISIPTIPNERLSKISELISFPRRNEFMQRLYAYWKLKRQSRNGMSLLRRLQYTNSTMRIDMNKEKSSKRDYMKKKNQYKKLLQLRRDLERSRLLLELIRKRERIKGKLIRELRSYYTYKLIPFKMYLYSLLDKIVEKDVNQFFLEPVNVDEVPDYLEYITHPMDLGTMRKKIDNNQYNNFEEFENDLNLIVNNCLYYNEKDTIWHKAALKFKTHIDTILDENRKYSKNYNMITGLHITDDEMKNEEQSDKIMEDNENNDRENDDGLNENNNEHKNVGDENDEK</sequence>
<dbReference type="PROSITE" id="PS00028">
    <property type="entry name" value="ZINC_FINGER_C2H2_1"/>
    <property type="match status" value="1"/>
</dbReference>
<dbReference type="InterPro" id="IPR011011">
    <property type="entry name" value="Znf_FYVE_PHD"/>
</dbReference>
<feature type="domain" description="PHD-type" evidence="15">
    <location>
        <begin position="327"/>
        <end position="449"/>
    </location>
</feature>
<feature type="compositionally biased region" description="Basic and acidic residues" evidence="11">
    <location>
        <begin position="769"/>
        <end position="782"/>
    </location>
</feature>
<dbReference type="PROSITE" id="PS50016">
    <property type="entry name" value="ZF_PHD_2"/>
    <property type="match status" value="1"/>
</dbReference>
<keyword evidence="8" id="KW-0539">Nucleus</keyword>
<evidence type="ECO:0000256" key="5">
    <source>
        <dbReference type="ARBA" id="ARBA00022771"/>
    </source>
</evidence>
<dbReference type="Pfam" id="PF00439">
    <property type="entry name" value="Bromodomain"/>
    <property type="match status" value="1"/>
</dbReference>
<feature type="domain" description="C2H2-type" evidence="14">
    <location>
        <begin position="20"/>
        <end position="51"/>
    </location>
</feature>
<keyword evidence="2" id="KW-0597">Phosphoprotein</keyword>
<dbReference type="CDD" id="cd15572">
    <property type="entry name" value="PHD_BRPF"/>
    <property type="match status" value="1"/>
</dbReference>
<dbReference type="Gene3D" id="3.30.160.60">
    <property type="entry name" value="Classic Zinc Finger"/>
    <property type="match status" value="1"/>
</dbReference>
<evidence type="ECO:0000256" key="8">
    <source>
        <dbReference type="ARBA" id="ARBA00023242"/>
    </source>
</evidence>
<dbReference type="PRINTS" id="PR00503">
    <property type="entry name" value="BROMODOMAIN"/>
</dbReference>
<dbReference type="Pfam" id="PF10513">
    <property type="entry name" value="EPL1"/>
    <property type="match status" value="1"/>
</dbReference>
<dbReference type="InterPro" id="IPR019787">
    <property type="entry name" value="Znf_PHD-finger"/>
</dbReference>
<feature type="region of interest" description="Disordered" evidence="11">
    <location>
        <begin position="141"/>
        <end position="191"/>
    </location>
</feature>
<dbReference type="InterPro" id="IPR019542">
    <property type="entry name" value="Enhancer_polycomb-like_N"/>
</dbReference>
<gene>
    <name evidence="16" type="primary">PSOVI17g07470</name>
</gene>
<keyword evidence="5 10" id="KW-0863">Zinc-finger</keyword>
<dbReference type="SMART" id="SM00249">
    <property type="entry name" value="PHD"/>
    <property type="match status" value="2"/>
</dbReference>
<reference evidence="16" key="1">
    <citation type="submission" date="2018-09" db="EMBL/GenBank/DDBJ databases">
        <authorList>
            <person name="Parvin R."/>
            <person name="Begum J.A."/>
            <person name="Chowdhury E.H."/>
            <person name="Islam M.R."/>
            <person name="Harder T."/>
        </authorList>
    </citation>
    <scope>NUCLEOTIDE SEQUENCE</scope>
</reference>
<evidence type="ECO:0000259" key="13">
    <source>
        <dbReference type="PROSITE" id="PS50016"/>
    </source>
</evidence>
<protein>
    <submittedName>
        <fullName evidence="16">Peregrin-like isoform X1</fullName>
    </submittedName>
</protein>
<feature type="domain" description="Bromo" evidence="12">
    <location>
        <begin position="634"/>
        <end position="704"/>
    </location>
</feature>
<comment type="subcellular location">
    <subcellularLocation>
        <location evidence="1">Nucleus</location>
    </subcellularLocation>
</comment>
<feature type="compositionally biased region" description="Basic and acidic residues" evidence="11">
    <location>
        <begin position="739"/>
        <end position="759"/>
    </location>
</feature>
<dbReference type="SUPFAM" id="SSF47370">
    <property type="entry name" value="Bromodomain"/>
    <property type="match status" value="1"/>
</dbReference>
<dbReference type="GO" id="GO:0008270">
    <property type="term" value="F:zinc ion binding"/>
    <property type="evidence" value="ECO:0007669"/>
    <property type="project" value="UniProtKB-KW"/>
</dbReference>
<dbReference type="EMBL" id="LS999146">
    <property type="protein sequence ID" value="SZF06464.1"/>
    <property type="molecule type" value="mRNA"/>
</dbReference>
<evidence type="ECO:0000256" key="9">
    <source>
        <dbReference type="PROSITE-ProRule" id="PRU00035"/>
    </source>
</evidence>
<dbReference type="SMART" id="SM00297">
    <property type="entry name" value="BROMO"/>
    <property type="match status" value="1"/>
</dbReference>
<accession>A0A3B0QQD7</accession>
<evidence type="ECO:0000259" key="15">
    <source>
        <dbReference type="PROSITE" id="PS51805"/>
    </source>
</evidence>
<dbReference type="InterPro" id="IPR013087">
    <property type="entry name" value="Znf_C2H2_type"/>
</dbReference>
<dbReference type="FunFam" id="3.30.40.10:FF:000007">
    <property type="entry name" value="Bromodomain containing 1, isoform CRA_b"/>
    <property type="match status" value="1"/>
</dbReference>
<dbReference type="GO" id="GO:0006357">
    <property type="term" value="P:regulation of transcription by RNA polymerase II"/>
    <property type="evidence" value="ECO:0007669"/>
    <property type="project" value="TreeGrafter"/>
</dbReference>
<evidence type="ECO:0000259" key="12">
    <source>
        <dbReference type="PROSITE" id="PS50014"/>
    </source>
</evidence>
<dbReference type="SUPFAM" id="SSF57903">
    <property type="entry name" value="FYVE/PHD zinc finger"/>
    <property type="match status" value="1"/>
</dbReference>
<dbReference type="GO" id="GO:0005634">
    <property type="term" value="C:nucleus"/>
    <property type="evidence" value="ECO:0007669"/>
    <property type="project" value="UniProtKB-SubCell"/>
</dbReference>
<dbReference type="InterPro" id="IPR019786">
    <property type="entry name" value="Zinc_finger_PHD-type_CS"/>
</dbReference>
<evidence type="ECO:0000256" key="6">
    <source>
        <dbReference type="ARBA" id="ARBA00022833"/>
    </source>
</evidence>
<name>A0A3B0QQD7_PSOOV</name>
<keyword evidence="3" id="KW-0479">Metal-binding</keyword>
<dbReference type="PANTHER" id="PTHR13793:SF107">
    <property type="entry name" value="BROMODOMAIN-CONTAINING PROTEIN HOMOLOG"/>
    <property type="match status" value="1"/>
</dbReference>
<dbReference type="InterPro" id="IPR001487">
    <property type="entry name" value="Bromodomain"/>
</dbReference>
<organism evidence="16">
    <name type="scientific">Psoroptes ovis</name>
    <name type="common">Sheep scab mite</name>
    <dbReference type="NCBI Taxonomy" id="83912"/>
    <lineage>
        <taxon>Eukaryota</taxon>
        <taxon>Metazoa</taxon>
        <taxon>Ecdysozoa</taxon>
        <taxon>Arthropoda</taxon>
        <taxon>Chelicerata</taxon>
        <taxon>Arachnida</taxon>
        <taxon>Acari</taxon>
        <taxon>Acariformes</taxon>
        <taxon>Sarcoptiformes</taxon>
        <taxon>Astigmata</taxon>
        <taxon>Psoroptidia</taxon>
        <taxon>Sarcoptoidea</taxon>
        <taxon>Psoroptidae</taxon>
        <taxon>Psoroptes</taxon>
    </lineage>
</organism>
<feature type="domain" description="PHD-type" evidence="13">
    <location>
        <begin position="273"/>
        <end position="323"/>
    </location>
</feature>
<keyword evidence="4" id="KW-0677">Repeat</keyword>
<dbReference type="CDD" id="cd15670">
    <property type="entry name" value="ePHD_BRPF"/>
    <property type="match status" value="1"/>
</dbReference>
<proteinExistence type="evidence at transcript level"/>
<dbReference type="InterPro" id="IPR036427">
    <property type="entry name" value="Bromodomain-like_sf"/>
</dbReference>
<dbReference type="Pfam" id="PF13832">
    <property type="entry name" value="zf-HC5HC2H_2"/>
    <property type="match status" value="1"/>
</dbReference>
<evidence type="ECO:0000256" key="1">
    <source>
        <dbReference type="ARBA" id="ARBA00004123"/>
    </source>
</evidence>